<organism evidence="1 2">
    <name type="scientific">Candidatus Berkelbacteria bacterium Athens1014_28</name>
    <dbReference type="NCBI Taxonomy" id="2017145"/>
    <lineage>
        <taxon>Bacteria</taxon>
        <taxon>Candidatus Berkelbacteria</taxon>
    </lineage>
</organism>
<evidence type="ECO:0008006" key="3">
    <source>
        <dbReference type="Google" id="ProtNLM"/>
    </source>
</evidence>
<name>A0A554LM18_9BACT</name>
<dbReference type="AlphaFoldDB" id="A0A554LM18"/>
<dbReference type="InterPro" id="IPR021130">
    <property type="entry name" value="PRib-ATP_PPHydrolase-like"/>
</dbReference>
<evidence type="ECO:0000313" key="1">
    <source>
        <dbReference type="EMBL" id="TSC93679.1"/>
    </source>
</evidence>
<dbReference type="CDD" id="cd11530">
    <property type="entry name" value="NTP-PPase_DR2231_like"/>
    <property type="match status" value="1"/>
</dbReference>
<dbReference type="Proteomes" id="UP000316495">
    <property type="component" value="Unassembled WGS sequence"/>
</dbReference>
<sequence length="108" mass="12704">MEKYYEAIKKFHDKFEMKGTNNEDMNFRLNLLIEELGELAQAVTKGKSREEIMEENIDLLNLIIGNFVSMGASPEEIDSAFWKKYDKIMNRKKKKIEGGNYRVSEFKN</sequence>
<reference evidence="1 2" key="1">
    <citation type="submission" date="2017-07" db="EMBL/GenBank/DDBJ databases">
        <title>Mechanisms for carbon and nitrogen cycling indicate functional differentiation within the Candidate Phyla Radiation.</title>
        <authorList>
            <person name="Danczak R.E."/>
            <person name="Johnston M.D."/>
            <person name="Kenah C."/>
            <person name="Slattery M."/>
            <person name="Wrighton K.C."/>
            <person name="Wilkins M.J."/>
        </authorList>
    </citation>
    <scope>NUCLEOTIDE SEQUENCE [LARGE SCALE GENOMIC DNA]</scope>
    <source>
        <strain evidence="1">Athens1014_28</strain>
    </source>
</reference>
<comment type="caution">
    <text evidence="1">The sequence shown here is derived from an EMBL/GenBank/DDBJ whole genome shotgun (WGS) entry which is preliminary data.</text>
</comment>
<dbReference type="InterPro" id="IPR033653">
    <property type="entry name" value="NTP-PPase_DR2231-like"/>
</dbReference>
<accession>A0A554LM18</accession>
<gene>
    <name evidence="1" type="ORF">Athens101428_584</name>
</gene>
<evidence type="ECO:0000313" key="2">
    <source>
        <dbReference type="Proteomes" id="UP000316495"/>
    </source>
</evidence>
<dbReference type="Pfam" id="PF01503">
    <property type="entry name" value="PRA-PH"/>
    <property type="match status" value="1"/>
</dbReference>
<protein>
    <recommendedName>
        <fullName evidence="3">Pyrophosphatase</fullName>
    </recommendedName>
</protein>
<dbReference type="EMBL" id="VMGN01000033">
    <property type="protein sequence ID" value="TSC93679.1"/>
    <property type="molecule type" value="Genomic_DNA"/>
</dbReference>
<dbReference type="Gene3D" id="1.10.3420.10">
    <property type="entry name" value="putative ntp pyrophosphohydrolase like domain"/>
    <property type="match status" value="1"/>
</dbReference>
<proteinExistence type="predicted"/>
<dbReference type="InterPro" id="IPR023292">
    <property type="entry name" value="NTP_PyroPHydrolase-like_dom_sf"/>
</dbReference>
<dbReference type="SUPFAM" id="SSF101386">
    <property type="entry name" value="all-alpha NTP pyrophosphatases"/>
    <property type="match status" value="1"/>
</dbReference>